<name>A0ABQ0J3Z5_9MOLU</name>
<gene>
    <name evidence="1" type="ORF">OYV_08400</name>
</gene>
<dbReference type="Proteomes" id="UP000028900">
    <property type="component" value="Unassembled WGS sequence"/>
</dbReference>
<evidence type="ECO:0000313" key="2">
    <source>
        <dbReference type="Proteomes" id="UP000028900"/>
    </source>
</evidence>
<reference evidence="1 2" key="2">
    <citation type="journal article" date="2014" name="Genome Announc.">
        <title>Draft Genome Sequence of 'Candidatus Phytoplasma asteris' Strain OY-V, an Unculturable Plant-Pathogenic Bacterium.</title>
        <authorList>
            <person name="Kakizawa S."/>
            <person name="Makino A."/>
            <person name="Ishii Y."/>
            <person name="Tamaki H."/>
            <person name="Kamagata Y."/>
        </authorList>
    </citation>
    <scope>NUCLEOTIDE SEQUENCE [LARGE SCALE GENOMIC DNA]</scope>
    <source>
        <strain evidence="1 2">OY-V</strain>
    </source>
</reference>
<organism evidence="1 2">
    <name type="scientific">'Chrysanthemum coronarium' phytoplasma</name>
    <dbReference type="NCBI Taxonomy" id="1520703"/>
    <lineage>
        <taxon>Bacteria</taxon>
        <taxon>Bacillati</taxon>
        <taxon>Mycoplasmatota</taxon>
        <taxon>Mollicutes</taxon>
        <taxon>Acholeplasmatales</taxon>
        <taxon>Acholeplasmataceae</taxon>
        <taxon>Candidatus Phytoplasma</taxon>
        <taxon>16SrI (Aster yellows group)</taxon>
    </lineage>
</organism>
<keyword evidence="2" id="KW-1185">Reference proteome</keyword>
<protein>
    <submittedName>
        <fullName evidence="1">Uncharacterized protein</fullName>
    </submittedName>
</protein>
<feature type="non-terminal residue" evidence="1">
    <location>
        <position position="67"/>
    </location>
</feature>
<sequence length="67" mass="7765">MFIFTILTTITNYFLNYTKGFTTTEILERRTDAIQTTLFAILIVTGFKPVFKLIKNIIIFIKETILG</sequence>
<dbReference type="EMBL" id="BBIY01000109">
    <property type="protein sequence ID" value="GAK74334.1"/>
    <property type="molecule type" value="Genomic_DNA"/>
</dbReference>
<accession>A0ABQ0J3Z5</accession>
<proteinExistence type="predicted"/>
<evidence type="ECO:0000313" key="1">
    <source>
        <dbReference type="EMBL" id="GAK74334.1"/>
    </source>
</evidence>
<comment type="caution">
    <text evidence="1">The sequence shown here is derived from an EMBL/GenBank/DDBJ whole genome shotgun (WGS) entry which is preliminary data.</text>
</comment>
<reference evidence="2" key="1">
    <citation type="journal article" date="2014" name="Genome Announc.">
        <title>Draft Genome Sequence of ''Candidatus Phytoplasma asteris'' Strain OY-V, an Unculturable Plant-Pathogenic Bacterium.</title>
        <authorList>
            <person name="Kakizawa S."/>
            <person name="Makino A."/>
            <person name="Ishii Y."/>
            <person name="Tamaki H."/>
            <person name="Kamagata Y."/>
        </authorList>
    </citation>
    <scope>NUCLEOTIDE SEQUENCE [LARGE SCALE GENOMIC DNA]</scope>
    <source>
        <strain evidence="2">OY-V</strain>
    </source>
</reference>